<keyword evidence="2" id="KW-0547">Nucleotide-binding</keyword>
<dbReference type="InterPro" id="IPR017871">
    <property type="entry name" value="ABC_transporter-like_CS"/>
</dbReference>
<dbReference type="Gene3D" id="3.40.50.300">
    <property type="entry name" value="P-loop containing nucleotide triphosphate hydrolases"/>
    <property type="match status" value="1"/>
</dbReference>
<dbReference type="GO" id="GO:0005524">
    <property type="term" value="F:ATP binding"/>
    <property type="evidence" value="ECO:0007669"/>
    <property type="project" value="UniProtKB-KW"/>
</dbReference>
<keyword evidence="6" id="KW-0472">Membrane</keyword>
<dbReference type="GO" id="GO:0017004">
    <property type="term" value="P:cytochrome complex assembly"/>
    <property type="evidence" value="ECO:0007669"/>
    <property type="project" value="UniProtKB-KW"/>
</dbReference>
<dbReference type="InterPro" id="IPR003593">
    <property type="entry name" value="AAA+_ATPase"/>
</dbReference>
<keyword evidence="9" id="KW-1185">Reference proteome</keyword>
<dbReference type="Proteomes" id="UP000027432">
    <property type="component" value="Unassembled WGS sequence"/>
</dbReference>
<evidence type="ECO:0000259" key="7">
    <source>
        <dbReference type="PROSITE" id="PS50893"/>
    </source>
</evidence>
<dbReference type="InterPro" id="IPR027417">
    <property type="entry name" value="P-loop_NTPase"/>
</dbReference>
<dbReference type="SUPFAM" id="SSF52540">
    <property type="entry name" value="P-loop containing nucleoside triphosphate hydrolases"/>
    <property type="match status" value="1"/>
</dbReference>
<dbReference type="STRING" id="1353537.TP2_10710"/>
<keyword evidence="1" id="KW-0813">Transport</keyword>
<dbReference type="AlphaFoldDB" id="A0A074J3B5"/>
<dbReference type="Pfam" id="PF00005">
    <property type="entry name" value="ABC_tran"/>
    <property type="match status" value="1"/>
</dbReference>
<evidence type="ECO:0000313" key="9">
    <source>
        <dbReference type="Proteomes" id="UP000027432"/>
    </source>
</evidence>
<evidence type="ECO:0000256" key="4">
    <source>
        <dbReference type="ARBA" id="ARBA00022840"/>
    </source>
</evidence>
<dbReference type="RefSeq" id="WP_038078383.1">
    <property type="nucleotide sequence ID" value="NZ_AUND01000034.1"/>
</dbReference>
<dbReference type="InterPro" id="IPR005895">
    <property type="entry name" value="ABC_transptr_haem_export_CcmA"/>
</dbReference>
<evidence type="ECO:0000256" key="2">
    <source>
        <dbReference type="ARBA" id="ARBA00022741"/>
    </source>
</evidence>
<dbReference type="GO" id="GO:0016887">
    <property type="term" value="F:ATP hydrolysis activity"/>
    <property type="evidence" value="ECO:0007669"/>
    <property type="project" value="InterPro"/>
</dbReference>
<evidence type="ECO:0000256" key="1">
    <source>
        <dbReference type="ARBA" id="ARBA00022448"/>
    </source>
</evidence>
<dbReference type="InterPro" id="IPR003439">
    <property type="entry name" value="ABC_transporter-like_ATP-bd"/>
</dbReference>
<dbReference type="eggNOG" id="COG4133">
    <property type="taxonomic scope" value="Bacteria"/>
</dbReference>
<comment type="caution">
    <text evidence="8">The sequence shown here is derived from an EMBL/GenBank/DDBJ whole genome shotgun (WGS) entry which is preliminary data.</text>
</comment>
<reference evidence="8 9" key="1">
    <citation type="submission" date="2013-07" db="EMBL/GenBank/DDBJ databases">
        <title>Thioclava pacifica DSM 10166 Genome Sequencing.</title>
        <authorList>
            <person name="Lai Q."/>
            <person name="Shao Z."/>
        </authorList>
    </citation>
    <scope>NUCLEOTIDE SEQUENCE [LARGE SCALE GENOMIC DNA]</scope>
    <source>
        <strain evidence="8 9">DSM 10166</strain>
    </source>
</reference>
<dbReference type="PANTHER" id="PTHR43499">
    <property type="entry name" value="ABC TRANSPORTER I FAMILY MEMBER 1"/>
    <property type="match status" value="1"/>
</dbReference>
<name>A0A074J3B5_9RHOB</name>
<dbReference type="SMART" id="SM00382">
    <property type="entry name" value="AAA"/>
    <property type="match status" value="1"/>
</dbReference>
<dbReference type="NCBIfam" id="TIGR01189">
    <property type="entry name" value="ccmA"/>
    <property type="match status" value="1"/>
</dbReference>
<keyword evidence="3" id="KW-0201">Cytochrome c-type biogenesis</keyword>
<evidence type="ECO:0000256" key="3">
    <source>
        <dbReference type="ARBA" id="ARBA00022748"/>
    </source>
</evidence>
<dbReference type="PANTHER" id="PTHR43499:SF1">
    <property type="entry name" value="ABC TRANSPORTER I FAMILY MEMBER 1"/>
    <property type="match status" value="1"/>
</dbReference>
<keyword evidence="4" id="KW-0067">ATP-binding</keyword>
<keyword evidence="5" id="KW-1278">Translocase</keyword>
<evidence type="ECO:0000313" key="8">
    <source>
        <dbReference type="EMBL" id="KEO51941.1"/>
    </source>
</evidence>
<organism evidence="8 9">
    <name type="scientific">Thioclava pacifica DSM 10166</name>
    <dbReference type="NCBI Taxonomy" id="1353537"/>
    <lineage>
        <taxon>Bacteria</taxon>
        <taxon>Pseudomonadati</taxon>
        <taxon>Pseudomonadota</taxon>
        <taxon>Alphaproteobacteria</taxon>
        <taxon>Rhodobacterales</taxon>
        <taxon>Paracoccaceae</taxon>
        <taxon>Thioclava</taxon>
    </lineage>
</organism>
<dbReference type="GO" id="GO:0022857">
    <property type="term" value="F:transmembrane transporter activity"/>
    <property type="evidence" value="ECO:0007669"/>
    <property type="project" value="InterPro"/>
</dbReference>
<dbReference type="PROSITE" id="PS00211">
    <property type="entry name" value="ABC_TRANSPORTER_1"/>
    <property type="match status" value="1"/>
</dbReference>
<evidence type="ECO:0000256" key="5">
    <source>
        <dbReference type="ARBA" id="ARBA00022967"/>
    </source>
</evidence>
<sequence>MTMLSVEGLAVSRGGLPVLENIGFTLEAGHALVLRGPNGIGKTTLLRTLAGLQPALAGTVSMPPESMAYAAHSDGLKSTLTVRENMTFWASVYATHDIEPALDRMNLRNLDHRAAHSLSAGQKRRLGLARLLVTGRPIWVLDEPTVSLDTASVALFAEAVRGHLSTGGAALIATHIDLGLEEARVLDLAPFKAKPPEEGGMQGAFDEAFL</sequence>
<dbReference type="PROSITE" id="PS50893">
    <property type="entry name" value="ABC_TRANSPORTER_2"/>
    <property type="match status" value="1"/>
</dbReference>
<evidence type="ECO:0000256" key="6">
    <source>
        <dbReference type="ARBA" id="ARBA00023136"/>
    </source>
</evidence>
<gene>
    <name evidence="8" type="ORF">TP2_10710</name>
</gene>
<proteinExistence type="predicted"/>
<feature type="domain" description="ABC transporter" evidence="7">
    <location>
        <begin position="4"/>
        <end position="210"/>
    </location>
</feature>
<dbReference type="OrthoDB" id="9800654at2"/>
<accession>A0A074J3B5</accession>
<protein>
    <submittedName>
        <fullName evidence="8">Cytochrome C biogenesis protein CcmA</fullName>
    </submittedName>
</protein>
<dbReference type="EMBL" id="AUND01000034">
    <property type="protein sequence ID" value="KEO51941.1"/>
    <property type="molecule type" value="Genomic_DNA"/>
</dbReference>